<gene>
    <name evidence="1" type="ORF">OWV82_015144</name>
</gene>
<reference evidence="1 2" key="1">
    <citation type="journal article" date="2023" name="Science">
        <title>Complex scaffold remodeling in plant triterpene biosynthesis.</title>
        <authorList>
            <person name="De La Pena R."/>
            <person name="Hodgson H."/>
            <person name="Liu J.C."/>
            <person name="Stephenson M.J."/>
            <person name="Martin A.C."/>
            <person name="Owen C."/>
            <person name="Harkess A."/>
            <person name="Leebens-Mack J."/>
            <person name="Jimenez L.E."/>
            <person name="Osbourn A."/>
            <person name="Sattely E.S."/>
        </authorList>
    </citation>
    <scope>NUCLEOTIDE SEQUENCE [LARGE SCALE GENOMIC DNA]</scope>
    <source>
        <strain evidence="2">cv. JPN11</strain>
        <tissue evidence="1">Leaf</tissue>
    </source>
</reference>
<evidence type="ECO:0000313" key="2">
    <source>
        <dbReference type="Proteomes" id="UP001164539"/>
    </source>
</evidence>
<dbReference type="Proteomes" id="UP001164539">
    <property type="component" value="Chromosome 8"/>
</dbReference>
<comment type="caution">
    <text evidence="1">The sequence shown here is derived from an EMBL/GenBank/DDBJ whole genome shotgun (WGS) entry which is preliminary data.</text>
</comment>
<keyword evidence="2" id="KW-1185">Reference proteome</keyword>
<keyword evidence="1" id="KW-0675">Receptor</keyword>
<sequence length="268" mass="29342">MILLLLLSIFLHQAFSTPVNQPVSFSFSSFNNESCRNGSLICMDSVTAYDGYLSLTSEPSPSLPLRKTGRVLYHQPVLAWPAMISTTFTVKIKPYSISLGSADGLTFIFAPDNRSSPLNSYGEYLGIANTTTGCNISQLAVELDTYKNSFDIDGNHIGIDTTSPISIAAKSLNSANINLQSGKLIKVQIDYDGWTKMLYVSVAYSGYPLQRFLEKPLILSETVPSSVYVGFTAATGAISGSHRVIDWSFTTMPLPYHSLKNRKLINKP</sequence>
<organism evidence="1 2">
    <name type="scientific">Melia azedarach</name>
    <name type="common">Chinaberry tree</name>
    <dbReference type="NCBI Taxonomy" id="155640"/>
    <lineage>
        <taxon>Eukaryota</taxon>
        <taxon>Viridiplantae</taxon>
        <taxon>Streptophyta</taxon>
        <taxon>Embryophyta</taxon>
        <taxon>Tracheophyta</taxon>
        <taxon>Spermatophyta</taxon>
        <taxon>Magnoliopsida</taxon>
        <taxon>eudicotyledons</taxon>
        <taxon>Gunneridae</taxon>
        <taxon>Pentapetalae</taxon>
        <taxon>rosids</taxon>
        <taxon>malvids</taxon>
        <taxon>Sapindales</taxon>
        <taxon>Meliaceae</taxon>
        <taxon>Melia</taxon>
    </lineage>
</organism>
<evidence type="ECO:0000313" key="1">
    <source>
        <dbReference type="EMBL" id="KAJ4712990.1"/>
    </source>
</evidence>
<accession>A0ACC1XNK7</accession>
<keyword evidence="1" id="KW-0418">Kinase</keyword>
<dbReference type="EMBL" id="CM051401">
    <property type="protein sequence ID" value="KAJ4712990.1"/>
    <property type="molecule type" value="Genomic_DNA"/>
</dbReference>
<protein>
    <submittedName>
        <fullName evidence="1">Lectin receptor kinase</fullName>
    </submittedName>
</protein>
<proteinExistence type="predicted"/>
<name>A0ACC1XNK7_MELAZ</name>
<keyword evidence="1" id="KW-0808">Transferase</keyword>